<name>A0AA40FQP2_9HYME</name>
<proteinExistence type="predicted"/>
<accession>A0AA40FQP2</accession>
<keyword evidence="3" id="KW-1185">Reference proteome</keyword>
<sequence>MVEVESKEIEGEAPGIPNCEKKRGRPLKEGNRSRESSSNRTMMEQWSGFIGKRGRRDRNRGINPKKSG</sequence>
<comment type="caution">
    <text evidence="2">The sequence shown here is derived from an EMBL/GenBank/DDBJ whole genome shotgun (WGS) entry which is preliminary data.</text>
</comment>
<gene>
    <name evidence="2" type="ORF">K0M31_008880</name>
</gene>
<dbReference type="Proteomes" id="UP001177670">
    <property type="component" value="Unassembled WGS sequence"/>
</dbReference>
<protein>
    <submittedName>
        <fullName evidence="2">Uncharacterized protein</fullName>
    </submittedName>
</protein>
<dbReference type="AlphaFoldDB" id="A0AA40FQP2"/>
<reference evidence="2" key="1">
    <citation type="submission" date="2021-10" db="EMBL/GenBank/DDBJ databases">
        <title>Melipona bicolor Genome sequencing and assembly.</title>
        <authorList>
            <person name="Araujo N.S."/>
            <person name="Arias M.C."/>
        </authorList>
    </citation>
    <scope>NUCLEOTIDE SEQUENCE</scope>
    <source>
        <strain evidence="2">USP_2M_L1-L4_2017</strain>
        <tissue evidence="2">Whole body</tissue>
    </source>
</reference>
<organism evidence="2 3">
    <name type="scientific">Melipona bicolor</name>
    <dbReference type="NCBI Taxonomy" id="60889"/>
    <lineage>
        <taxon>Eukaryota</taxon>
        <taxon>Metazoa</taxon>
        <taxon>Ecdysozoa</taxon>
        <taxon>Arthropoda</taxon>
        <taxon>Hexapoda</taxon>
        <taxon>Insecta</taxon>
        <taxon>Pterygota</taxon>
        <taxon>Neoptera</taxon>
        <taxon>Endopterygota</taxon>
        <taxon>Hymenoptera</taxon>
        <taxon>Apocrita</taxon>
        <taxon>Aculeata</taxon>
        <taxon>Apoidea</taxon>
        <taxon>Anthophila</taxon>
        <taxon>Apidae</taxon>
        <taxon>Melipona</taxon>
    </lineage>
</organism>
<feature type="compositionally biased region" description="Basic and acidic residues" evidence="1">
    <location>
        <begin position="1"/>
        <end position="10"/>
    </location>
</feature>
<evidence type="ECO:0000313" key="2">
    <source>
        <dbReference type="EMBL" id="KAK1123250.1"/>
    </source>
</evidence>
<feature type="compositionally biased region" description="Basic and acidic residues" evidence="1">
    <location>
        <begin position="26"/>
        <end position="37"/>
    </location>
</feature>
<feature type="region of interest" description="Disordered" evidence="1">
    <location>
        <begin position="1"/>
        <end position="68"/>
    </location>
</feature>
<dbReference type="EMBL" id="JAHYIQ010000021">
    <property type="protein sequence ID" value="KAK1123250.1"/>
    <property type="molecule type" value="Genomic_DNA"/>
</dbReference>
<evidence type="ECO:0000313" key="3">
    <source>
        <dbReference type="Proteomes" id="UP001177670"/>
    </source>
</evidence>
<evidence type="ECO:0000256" key="1">
    <source>
        <dbReference type="SAM" id="MobiDB-lite"/>
    </source>
</evidence>